<feature type="binding site" evidence="7">
    <location>
        <begin position="311"/>
        <end position="313"/>
    </location>
    <ligand>
        <name>substrate</name>
    </ligand>
</feature>
<gene>
    <name evidence="10" type="ORF">SAMN06265380_104121</name>
</gene>
<comment type="cofactor">
    <cofactor evidence="8">
        <name>a divalent metal cation</name>
        <dbReference type="ChEBI" id="CHEBI:60240"/>
    </cofactor>
    <text evidence="8">Binds 1 divalent metal cation per subunit.</text>
</comment>
<keyword evidence="11" id="KW-1185">Reference proteome</keyword>
<dbReference type="Pfam" id="PF01979">
    <property type="entry name" value="Amidohydro_1"/>
    <property type="match status" value="1"/>
</dbReference>
<evidence type="ECO:0000313" key="11">
    <source>
        <dbReference type="Proteomes" id="UP000319555"/>
    </source>
</evidence>
<evidence type="ECO:0000259" key="9">
    <source>
        <dbReference type="Pfam" id="PF01979"/>
    </source>
</evidence>
<reference evidence="10 11" key="1">
    <citation type="submission" date="2017-05" db="EMBL/GenBank/DDBJ databases">
        <authorList>
            <person name="Varghese N."/>
            <person name="Submissions S."/>
        </authorList>
    </citation>
    <scope>NUCLEOTIDE SEQUENCE [LARGE SCALE GENOMIC DNA]</scope>
    <source>
        <strain evidence="10 11">DSM 28009</strain>
    </source>
</reference>
<dbReference type="Proteomes" id="UP000319555">
    <property type="component" value="Unassembled WGS sequence"/>
</dbReference>
<dbReference type="PANTHER" id="PTHR11113:SF14">
    <property type="entry name" value="N-ACETYLGLUCOSAMINE-6-PHOSPHATE DEACETYLASE"/>
    <property type="match status" value="1"/>
</dbReference>
<dbReference type="GO" id="GO:0008448">
    <property type="term" value="F:N-acetylglucosamine-6-phosphate deacetylase activity"/>
    <property type="evidence" value="ECO:0007669"/>
    <property type="project" value="InterPro"/>
</dbReference>
<keyword evidence="2 8" id="KW-0479">Metal-binding</keyword>
<dbReference type="CDD" id="cd00854">
    <property type="entry name" value="NagA"/>
    <property type="match status" value="1"/>
</dbReference>
<name>A0A521D1H8_9RHOB</name>
<feature type="binding site" evidence="8">
    <location>
        <position position="198"/>
    </location>
    <ligand>
        <name>Zn(2+)</name>
        <dbReference type="ChEBI" id="CHEBI:29105"/>
    </ligand>
</feature>
<dbReference type="EMBL" id="FXTE01000004">
    <property type="protein sequence ID" value="SMO65512.1"/>
    <property type="molecule type" value="Genomic_DNA"/>
</dbReference>
<dbReference type="SUPFAM" id="SSF51556">
    <property type="entry name" value="Metallo-dependent hydrolases"/>
    <property type="match status" value="1"/>
</dbReference>
<keyword evidence="3 5" id="KW-0378">Hydrolase</keyword>
<feature type="binding site" evidence="7">
    <location>
        <begin position="222"/>
        <end position="223"/>
    </location>
    <ligand>
        <name>substrate</name>
    </ligand>
</feature>
<evidence type="ECO:0000256" key="7">
    <source>
        <dbReference type="PIRSR" id="PIRSR038994-2"/>
    </source>
</evidence>
<dbReference type="RefSeq" id="WP_142636686.1">
    <property type="nucleotide sequence ID" value="NZ_FXTE01000004.1"/>
</dbReference>
<dbReference type="OrthoDB" id="9776488at2"/>
<evidence type="ECO:0000256" key="5">
    <source>
        <dbReference type="PIRNR" id="PIRNR038994"/>
    </source>
</evidence>
<evidence type="ECO:0000256" key="1">
    <source>
        <dbReference type="ARBA" id="ARBA00010716"/>
    </source>
</evidence>
<keyword evidence="4 5" id="KW-0119">Carbohydrate metabolism</keyword>
<feature type="binding site" evidence="7">
    <location>
        <position position="143"/>
    </location>
    <ligand>
        <name>substrate</name>
    </ligand>
</feature>
<feature type="binding site" evidence="8">
    <location>
        <position position="219"/>
    </location>
    <ligand>
        <name>Zn(2+)</name>
        <dbReference type="ChEBI" id="CHEBI:29105"/>
    </ligand>
</feature>
<dbReference type="SUPFAM" id="SSF51338">
    <property type="entry name" value="Composite domain of metallo-dependent hydrolases"/>
    <property type="match status" value="1"/>
</dbReference>
<evidence type="ECO:0000256" key="3">
    <source>
        <dbReference type="ARBA" id="ARBA00022801"/>
    </source>
</evidence>
<dbReference type="InterPro" id="IPR011059">
    <property type="entry name" value="Metal-dep_hydrolase_composite"/>
</dbReference>
<dbReference type="PANTHER" id="PTHR11113">
    <property type="entry name" value="N-ACETYLGLUCOSAMINE-6-PHOSPHATE DEACETYLASE"/>
    <property type="match status" value="1"/>
</dbReference>
<dbReference type="AlphaFoldDB" id="A0A521D1H8"/>
<accession>A0A521D1H8</accession>
<feature type="binding site" evidence="7">
    <location>
        <position position="230"/>
    </location>
    <ligand>
        <name>substrate</name>
    </ligand>
</feature>
<evidence type="ECO:0000256" key="2">
    <source>
        <dbReference type="ARBA" id="ARBA00022723"/>
    </source>
</evidence>
<feature type="active site" description="Proton donor/acceptor" evidence="6">
    <location>
        <position position="278"/>
    </location>
</feature>
<dbReference type="Gene3D" id="3.20.20.140">
    <property type="entry name" value="Metal-dependent hydrolases"/>
    <property type="match status" value="1"/>
</dbReference>
<protein>
    <submittedName>
        <fullName evidence="10">N-acetylglucosamine 6-phosphate deacetylase</fullName>
    </submittedName>
</protein>
<comment type="similarity">
    <text evidence="1 5">Belongs to the metallo-dependent hydrolases superfamily. NagA family.</text>
</comment>
<evidence type="ECO:0000256" key="8">
    <source>
        <dbReference type="PIRSR" id="PIRSR038994-3"/>
    </source>
</evidence>
<sequence>MTSETVVFRNGAYFDGTHLLEGQAVVFRQGNLSEITPADGTKIAGQQVDLNGDILCPGFVDLQVNGGGSVMFNDDPSVETIQRISQAHRKLGVASFLPTLITDTAAKTQQAIEAAIKAVDVGVPGVAGLHLEGPHLSLARKGAHDAALIRPMDEEDLTTLIAAASRLPCLKVTLAPEAVSERQVTSLAEAGILVSLGHSDADFATCQRYAAAGARCVTHLFNAMSQLGNREPGLVGAALANAGLSAGLIADSIHVHPEVMRAAWAAKTGPARIFLVSDAMAVAGTEDAEFNLEGRRITRTDGRLTLENGTLAGADLDLTTAVRILVKNAGVPLKDALSAATTYPAKLIGLAESSSKNLASMIRISADLESCEWANAAR</sequence>
<evidence type="ECO:0000313" key="10">
    <source>
        <dbReference type="EMBL" id="SMO65512.1"/>
    </source>
</evidence>
<evidence type="ECO:0000256" key="4">
    <source>
        <dbReference type="ARBA" id="ARBA00023277"/>
    </source>
</evidence>
<dbReference type="InterPro" id="IPR032466">
    <property type="entry name" value="Metal_Hydrolase"/>
</dbReference>
<evidence type="ECO:0000256" key="6">
    <source>
        <dbReference type="PIRSR" id="PIRSR038994-1"/>
    </source>
</evidence>
<feature type="binding site" evidence="7">
    <location>
        <position position="254"/>
    </location>
    <ligand>
        <name>substrate</name>
    </ligand>
</feature>
<dbReference type="Gene3D" id="2.30.40.10">
    <property type="entry name" value="Urease, subunit C, domain 1"/>
    <property type="match status" value="1"/>
</dbReference>
<dbReference type="NCBIfam" id="TIGR00221">
    <property type="entry name" value="nagA"/>
    <property type="match status" value="1"/>
</dbReference>
<feature type="domain" description="Amidohydrolase-related" evidence="9">
    <location>
        <begin position="54"/>
        <end position="351"/>
    </location>
</feature>
<proteinExistence type="inferred from homology"/>
<dbReference type="GO" id="GO:0046872">
    <property type="term" value="F:metal ion binding"/>
    <property type="evidence" value="ECO:0007669"/>
    <property type="project" value="UniProtKB-KW"/>
</dbReference>
<dbReference type="InterPro" id="IPR003764">
    <property type="entry name" value="GlcNAc_6-P_deAcase"/>
</dbReference>
<dbReference type="GO" id="GO:0006046">
    <property type="term" value="P:N-acetylglucosamine catabolic process"/>
    <property type="evidence" value="ECO:0007669"/>
    <property type="project" value="TreeGrafter"/>
</dbReference>
<organism evidence="10 11">
    <name type="scientific">Ruegeria faecimaris</name>
    <dbReference type="NCBI Taxonomy" id="686389"/>
    <lineage>
        <taxon>Bacteria</taxon>
        <taxon>Pseudomonadati</taxon>
        <taxon>Pseudomonadota</taxon>
        <taxon>Alphaproteobacteria</taxon>
        <taxon>Rhodobacterales</taxon>
        <taxon>Roseobacteraceae</taxon>
        <taxon>Ruegeria</taxon>
    </lineage>
</organism>
<feature type="binding site" evidence="8">
    <location>
        <position position="132"/>
    </location>
    <ligand>
        <name>Zn(2+)</name>
        <dbReference type="ChEBI" id="CHEBI:29105"/>
    </ligand>
</feature>
<dbReference type="InterPro" id="IPR006680">
    <property type="entry name" value="Amidohydro-rel"/>
</dbReference>
<dbReference type="PIRSF" id="PIRSF038994">
    <property type="entry name" value="NagA"/>
    <property type="match status" value="1"/>
</dbReference>